<feature type="transmembrane region" description="Helical" evidence="2">
    <location>
        <begin position="386"/>
        <end position="409"/>
    </location>
</feature>
<evidence type="ECO:0000313" key="4">
    <source>
        <dbReference type="Proteomes" id="UP001596388"/>
    </source>
</evidence>
<feature type="transmembrane region" description="Helical" evidence="2">
    <location>
        <begin position="223"/>
        <end position="245"/>
    </location>
</feature>
<accession>A0ABD5WZQ6</accession>
<feature type="transmembrane region" description="Helical" evidence="2">
    <location>
        <begin position="147"/>
        <end position="167"/>
    </location>
</feature>
<keyword evidence="4" id="KW-1185">Reference proteome</keyword>
<keyword evidence="2" id="KW-1133">Transmembrane helix</keyword>
<feature type="transmembrane region" description="Helical" evidence="2">
    <location>
        <begin position="273"/>
        <end position="299"/>
    </location>
</feature>
<keyword evidence="2" id="KW-0472">Membrane</keyword>
<comment type="caution">
    <text evidence="3">The sequence shown here is derived from an EMBL/GenBank/DDBJ whole genome shotgun (WGS) entry which is preliminary data.</text>
</comment>
<keyword evidence="2" id="KW-0812">Transmembrane</keyword>
<dbReference type="AlphaFoldDB" id="A0ABD5WZQ6"/>
<dbReference type="EMBL" id="JBHTAG010000003">
    <property type="protein sequence ID" value="MFC7098821.1"/>
    <property type="molecule type" value="Genomic_DNA"/>
</dbReference>
<evidence type="ECO:0000313" key="3">
    <source>
        <dbReference type="EMBL" id="MFC7098821.1"/>
    </source>
</evidence>
<dbReference type="RefSeq" id="WP_276236636.1">
    <property type="nucleotide sequence ID" value="NZ_CP119989.1"/>
</dbReference>
<gene>
    <name evidence="3" type="ORF">ACFQKD_16060</name>
</gene>
<name>A0ABD5WZQ6_9EURY</name>
<dbReference type="Gene3D" id="1.20.1740.10">
    <property type="entry name" value="Amino acid/polyamine transporter I"/>
    <property type="match status" value="1"/>
</dbReference>
<feature type="transmembrane region" description="Helical" evidence="2">
    <location>
        <begin position="87"/>
        <end position="108"/>
    </location>
</feature>
<feature type="transmembrane region" description="Helical" evidence="2">
    <location>
        <begin position="430"/>
        <end position="449"/>
    </location>
</feature>
<dbReference type="Proteomes" id="UP001596388">
    <property type="component" value="Unassembled WGS sequence"/>
</dbReference>
<feature type="transmembrane region" description="Helical" evidence="2">
    <location>
        <begin position="45"/>
        <end position="66"/>
    </location>
</feature>
<dbReference type="GeneID" id="79270243"/>
<evidence type="ECO:0000256" key="1">
    <source>
        <dbReference type="SAM" id="MobiDB-lite"/>
    </source>
</evidence>
<sequence>MSTGRLASLVRVAGFAGVGLAAAVGGGLLYVPSGVAEGAGPQAPVAYLLAGGGVACLAVAFAVVASGPFGERGPVYGAVSRVWGSRLLGTLVAWPALAGYVALVALVAEWLGRLAPLPLGAGAYVNGTLDAPTGLAALLGVGTTSSLVADVVAVAVCALAVGVHLLGARRVALAVAVPAWGVVVGVGGLLLVAFVPGVGEFVAGNFDPLYPTFGLQREPVRSLVGGVGLALFAFVGVEATAYAVAAAGVDDGNDDAEGGTATDRTDTVWRAPVVAAVVAGGLVTLTAFVALGIIDWIRLNLADIPAADAIGAYLPVDPFVLTVVVSTVAGAAAVVALGVPATRTLAGFAELLPPLGRGPGDPPLASLVGVYGVAAALAVADLVAPALYVAVPGLALSYLAVAVTVVAMPTRRPDLWAACTARPSGRAGRLALGGAVAVAATLLGAALASDPATTLGLTLHRVSLAVFEFELVSDPLGGHVPALVVWELVGLGLFVVLRDYRASTGVDLSPLDPPAGSTVADEGSDDDGAGEADPPAGDDPERAVEP</sequence>
<feature type="region of interest" description="Disordered" evidence="1">
    <location>
        <begin position="507"/>
        <end position="546"/>
    </location>
</feature>
<feature type="transmembrane region" description="Helical" evidence="2">
    <location>
        <begin position="476"/>
        <end position="497"/>
    </location>
</feature>
<feature type="transmembrane region" description="Helical" evidence="2">
    <location>
        <begin position="362"/>
        <end position="380"/>
    </location>
</feature>
<feature type="transmembrane region" description="Helical" evidence="2">
    <location>
        <begin position="319"/>
        <end position="341"/>
    </location>
</feature>
<organism evidence="3 4">
    <name type="scientific">Halobaculum marinum</name>
    <dbReference type="NCBI Taxonomy" id="3031996"/>
    <lineage>
        <taxon>Archaea</taxon>
        <taxon>Methanobacteriati</taxon>
        <taxon>Methanobacteriota</taxon>
        <taxon>Stenosarchaea group</taxon>
        <taxon>Halobacteria</taxon>
        <taxon>Halobacteriales</taxon>
        <taxon>Haloferacaceae</taxon>
        <taxon>Halobaculum</taxon>
    </lineage>
</organism>
<evidence type="ECO:0000256" key="2">
    <source>
        <dbReference type="SAM" id="Phobius"/>
    </source>
</evidence>
<feature type="transmembrane region" description="Helical" evidence="2">
    <location>
        <begin position="12"/>
        <end position="33"/>
    </location>
</feature>
<feature type="transmembrane region" description="Helical" evidence="2">
    <location>
        <begin position="179"/>
        <end position="203"/>
    </location>
</feature>
<reference evidence="3 4" key="1">
    <citation type="journal article" date="2019" name="Int. J. Syst. Evol. Microbiol.">
        <title>The Global Catalogue of Microorganisms (GCM) 10K type strain sequencing project: providing services to taxonomists for standard genome sequencing and annotation.</title>
        <authorList>
            <consortium name="The Broad Institute Genomics Platform"/>
            <consortium name="The Broad Institute Genome Sequencing Center for Infectious Disease"/>
            <person name="Wu L."/>
            <person name="Ma J."/>
        </authorList>
    </citation>
    <scope>NUCLEOTIDE SEQUENCE [LARGE SCALE GENOMIC DNA]</scope>
    <source>
        <strain evidence="3 4">DT55</strain>
    </source>
</reference>
<proteinExistence type="predicted"/>
<evidence type="ECO:0008006" key="5">
    <source>
        <dbReference type="Google" id="ProtNLM"/>
    </source>
</evidence>
<protein>
    <recommendedName>
        <fullName evidence="5">Amino acid transporter</fullName>
    </recommendedName>
</protein>